<sequence>MDGQGNISVNAPNRISMTCTDMNINVTNNKTISVGSNMTTSVGMNKTNSIGANHTETIGGMKNTAVTLDMMTMVTGKLTEVIDGDVHSETKKGKNVINSEKGMQTSSNESIHKHSDKEIQNNSAEKSKQH</sequence>
<protein>
    <recommendedName>
        <fullName evidence="2">Gp5/Type VI secretion system Vgr C-terminal trimerisation domain-containing protein</fullName>
    </recommendedName>
</protein>
<evidence type="ECO:0000256" key="1">
    <source>
        <dbReference type="SAM" id="MobiDB-lite"/>
    </source>
</evidence>
<dbReference type="Proteomes" id="UP000197768">
    <property type="component" value="Unassembled WGS sequence"/>
</dbReference>
<reference evidence="3 4" key="1">
    <citation type="journal article" date="2017" name="Infect. Genet. Evol.">
        <title>Comparative genome analysis of fish pathogen Flavobacterium columnare reveals extensive sequence diversity within the species.</title>
        <authorList>
            <person name="Kayansamruaj P."/>
            <person name="Dong H.T."/>
            <person name="Hirono I."/>
            <person name="Kondo H."/>
            <person name="Senapin S."/>
            <person name="Rodkhum C."/>
        </authorList>
    </citation>
    <scope>NUCLEOTIDE SEQUENCE [LARGE SCALE GENOMIC DNA]</scope>
    <source>
        <strain evidence="3 4">1215</strain>
    </source>
</reference>
<gene>
    <name evidence="3" type="ORF">BWK59_10165</name>
</gene>
<feature type="region of interest" description="Disordered" evidence="1">
    <location>
        <begin position="86"/>
        <end position="130"/>
    </location>
</feature>
<dbReference type="RefSeq" id="WP_088393561.1">
    <property type="nucleotide sequence ID" value="NZ_MTCZ01000107.1"/>
</dbReference>
<feature type="compositionally biased region" description="Basic and acidic residues" evidence="1">
    <location>
        <begin position="110"/>
        <end position="130"/>
    </location>
</feature>
<dbReference type="SUPFAM" id="SSF69349">
    <property type="entry name" value="Phage fibre proteins"/>
    <property type="match status" value="1"/>
</dbReference>
<evidence type="ECO:0000259" key="2">
    <source>
        <dbReference type="Pfam" id="PF22178"/>
    </source>
</evidence>
<evidence type="ECO:0000313" key="4">
    <source>
        <dbReference type="Proteomes" id="UP000197768"/>
    </source>
</evidence>
<comment type="caution">
    <text evidence="3">The sequence shown here is derived from an EMBL/GenBank/DDBJ whole genome shotgun (WGS) entry which is preliminary data.</text>
</comment>
<feature type="compositionally biased region" description="Polar residues" evidence="1">
    <location>
        <begin position="96"/>
        <end position="109"/>
    </location>
</feature>
<accession>A0A246GH46</accession>
<dbReference type="Pfam" id="PF22178">
    <property type="entry name" value="Gp5_trimer_C"/>
    <property type="match status" value="1"/>
</dbReference>
<name>A0A246GH46_9FLAO</name>
<dbReference type="InterPro" id="IPR054030">
    <property type="entry name" value="Gp5_Vgr_C"/>
</dbReference>
<proteinExistence type="predicted"/>
<evidence type="ECO:0000313" key="3">
    <source>
        <dbReference type="EMBL" id="OWP83510.1"/>
    </source>
</evidence>
<organism evidence="3 4">
    <name type="scientific">Flavobacterium davisii</name>
    <dbReference type="NCBI Taxonomy" id="2906077"/>
    <lineage>
        <taxon>Bacteria</taxon>
        <taxon>Pseudomonadati</taxon>
        <taxon>Bacteroidota</taxon>
        <taxon>Flavobacteriia</taxon>
        <taxon>Flavobacteriales</taxon>
        <taxon>Flavobacteriaceae</taxon>
        <taxon>Flavobacterium</taxon>
    </lineage>
</organism>
<dbReference type="AlphaFoldDB" id="A0A246GH46"/>
<dbReference type="EMBL" id="MTCZ01000107">
    <property type="protein sequence ID" value="OWP83510.1"/>
    <property type="molecule type" value="Genomic_DNA"/>
</dbReference>
<feature type="domain" description="Gp5/Type VI secretion system Vgr C-terminal trimerisation" evidence="2">
    <location>
        <begin position="21"/>
        <end position="90"/>
    </location>
</feature>